<proteinExistence type="predicted"/>
<gene>
    <name evidence="2" type="ORF">GSOID_T00021005001</name>
</gene>
<dbReference type="PANTHER" id="PTHR35170">
    <property type="entry name" value="PROTEIN DD3-3"/>
    <property type="match status" value="1"/>
</dbReference>
<dbReference type="SUPFAM" id="SSF56436">
    <property type="entry name" value="C-type lectin-like"/>
    <property type="match status" value="1"/>
</dbReference>
<feature type="region of interest" description="Disordered" evidence="1">
    <location>
        <begin position="65"/>
        <end position="86"/>
    </location>
</feature>
<feature type="compositionally biased region" description="Low complexity" evidence="1">
    <location>
        <begin position="65"/>
        <end position="76"/>
    </location>
</feature>
<dbReference type="PANTHER" id="PTHR35170:SF2">
    <property type="entry name" value="PROTEIN DD3-3"/>
    <property type="match status" value="1"/>
</dbReference>
<protein>
    <submittedName>
        <fullName evidence="2">Uncharacterized protein</fullName>
    </submittedName>
</protein>
<dbReference type="AlphaFoldDB" id="E4YC44"/>
<evidence type="ECO:0000256" key="1">
    <source>
        <dbReference type="SAM" id="MobiDB-lite"/>
    </source>
</evidence>
<dbReference type="InterPro" id="IPR053320">
    <property type="entry name" value="Protein_DD3-3_O-glyco"/>
</dbReference>
<name>E4YC44_OIKDI</name>
<accession>E4YC44</accession>
<dbReference type="Proteomes" id="UP000011014">
    <property type="component" value="Unassembled WGS sequence"/>
</dbReference>
<dbReference type="InterPro" id="IPR016186">
    <property type="entry name" value="C-type_lectin-like/link_sf"/>
</dbReference>
<dbReference type="InterPro" id="IPR016187">
    <property type="entry name" value="CTDL_fold"/>
</dbReference>
<evidence type="ECO:0000313" key="2">
    <source>
        <dbReference type="EMBL" id="CBY33111.1"/>
    </source>
</evidence>
<sequence>MTFFIVENFSSIKHFVCGASQSSYHILFLVFNFVASFSSRVLPSLLASSALADIYLHFPRGTNNRLNENNQNNNRANNKRLFDSQNGGTGGYNVGDVTAEPHKDYAGQNKAVYFQSGELAPSEISIEWFNQHGCGVADKNDANWINCQIVIQYMCQDSASTRVKNGLTTETAAFTVPPDTEQFHNETIARRDGDLAAKPDAGMHESWESYDACYRRERNRGLFTADKILGRNKGATRSRQNSGGTRYGYECTEEKDYFPYWHPSEWTDIAIMTSEPTKCESIVNNSGNRVVKHECVHYIDEDTVTGWSEANTEDLCEMKGGKWVGFQQFKEILGDLDELECTQMIQKNRNVRWAVPYLPGAGRYIAPKEQCLMLHPEPECVVPPKMRPNHNGNVEGGGLPSFKWDLPHYKTVDFSKECALRIRYNITTNDFPDDFTTEQTETFYNSPEIWPNPVVNYKDVDLKLAINTAQFGRTFQDRTHVFQLLPRPASIPDDHKIYNVGVRGRRGNAAQTYPAVEYDFSPSIIEIESHDLVHFQWEGSNTVPSSTGQGKDGTDRNNIVPMLVPNSNIPAGFIADQRQNDDLPVDHFSVEENGETKIYYVRSSHGATLAEIPDVCHSFGMSMPIPTSEAYNEALKNYWRNADGVWKGDFPVGVHANWVENDSGEEIKFNSFTGDFPKMEYYENVEHYAIMNGEGVWYDGRHENDFGWFPCVKQVYDVPTTDPEMFSEWLWSSSDVKDLTHMDDLKIQLASSGFYGCEKKGHCSNSLEEPVGEKMNTKLNNAPPSFKGNVVKMNHGVHQFMCTRNNAFTNRHQKGTIIVH</sequence>
<organism evidence="2">
    <name type="scientific">Oikopleura dioica</name>
    <name type="common">Tunicate</name>
    <dbReference type="NCBI Taxonomy" id="34765"/>
    <lineage>
        <taxon>Eukaryota</taxon>
        <taxon>Metazoa</taxon>
        <taxon>Chordata</taxon>
        <taxon>Tunicata</taxon>
        <taxon>Appendicularia</taxon>
        <taxon>Copelata</taxon>
        <taxon>Oikopleuridae</taxon>
        <taxon>Oikopleura</taxon>
    </lineage>
</organism>
<dbReference type="Gene3D" id="3.10.100.10">
    <property type="entry name" value="Mannose-Binding Protein A, subunit A"/>
    <property type="match status" value="1"/>
</dbReference>
<reference evidence="2" key="1">
    <citation type="journal article" date="2010" name="Science">
        <title>Plasticity of animal genome architecture unmasked by rapid evolution of a pelagic tunicate.</title>
        <authorList>
            <person name="Denoeud F."/>
            <person name="Henriet S."/>
            <person name="Mungpakdee S."/>
            <person name="Aury J.M."/>
            <person name="Da Silva C."/>
            <person name="Brinkmann H."/>
            <person name="Mikhaleva J."/>
            <person name="Olsen L.C."/>
            <person name="Jubin C."/>
            <person name="Canestro C."/>
            <person name="Bouquet J.M."/>
            <person name="Danks G."/>
            <person name="Poulain J."/>
            <person name="Campsteijn C."/>
            <person name="Adamski M."/>
            <person name="Cross I."/>
            <person name="Yadetie F."/>
            <person name="Muffato M."/>
            <person name="Louis A."/>
            <person name="Butcher S."/>
            <person name="Tsagkogeorga G."/>
            <person name="Konrad A."/>
            <person name="Singh S."/>
            <person name="Jensen M.F."/>
            <person name="Cong E.H."/>
            <person name="Eikeseth-Otteraa H."/>
            <person name="Noel B."/>
            <person name="Anthouard V."/>
            <person name="Porcel B.M."/>
            <person name="Kachouri-Lafond R."/>
            <person name="Nishino A."/>
            <person name="Ugolini M."/>
            <person name="Chourrout P."/>
            <person name="Nishida H."/>
            <person name="Aasland R."/>
            <person name="Huzurbazar S."/>
            <person name="Westhof E."/>
            <person name="Delsuc F."/>
            <person name="Lehrach H."/>
            <person name="Reinhardt R."/>
            <person name="Weissenbach J."/>
            <person name="Roy S.W."/>
            <person name="Artiguenave F."/>
            <person name="Postlethwait J.H."/>
            <person name="Manak J.R."/>
            <person name="Thompson E.M."/>
            <person name="Jaillon O."/>
            <person name="Du Pasquier L."/>
            <person name="Boudinot P."/>
            <person name="Liberles D.A."/>
            <person name="Volff J.N."/>
            <person name="Philippe H."/>
            <person name="Lenhard B."/>
            <person name="Roest Crollius H."/>
            <person name="Wincker P."/>
            <person name="Chourrout D."/>
        </authorList>
    </citation>
    <scope>NUCLEOTIDE SEQUENCE [LARGE SCALE GENOMIC DNA]</scope>
</reference>
<dbReference type="EMBL" id="FN654396">
    <property type="protein sequence ID" value="CBY33111.1"/>
    <property type="molecule type" value="Genomic_DNA"/>
</dbReference>